<dbReference type="RefSeq" id="XP_001951430.2">
    <property type="nucleotide sequence ID" value="XM_001951395.4"/>
</dbReference>
<dbReference type="CDD" id="cd03784">
    <property type="entry name" value="GT1_Gtf-like"/>
    <property type="match status" value="1"/>
</dbReference>
<reference evidence="13" key="2">
    <citation type="submission" date="2022-06" db="UniProtKB">
        <authorList>
            <consortium name="EnsemblMetazoa"/>
        </authorList>
    </citation>
    <scope>IDENTIFICATION</scope>
</reference>
<protein>
    <recommendedName>
        <fullName evidence="12">UDP-glucuronosyltransferase</fullName>
        <ecNumber evidence="12">2.4.1.17</ecNumber>
    </recommendedName>
</protein>
<keyword evidence="9" id="KW-0325">Glycoprotein</keyword>
<organism evidence="13 14">
    <name type="scientific">Acyrthosiphon pisum</name>
    <name type="common">Pea aphid</name>
    <dbReference type="NCBI Taxonomy" id="7029"/>
    <lineage>
        <taxon>Eukaryota</taxon>
        <taxon>Metazoa</taxon>
        <taxon>Ecdysozoa</taxon>
        <taxon>Arthropoda</taxon>
        <taxon>Hexapoda</taxon>
        <taxon>Insecta</taxon>
        <taxon>Pterygota</taxon>
        <taxon>Neoptera</taxon>
        <taxon>Paraneoptera</taxon>
        <taxon>Hemiptera</taxon>
        <taxon>Sternorrhyncha</taxon>
        <taxon>Aphidomorpha</taxon>
        <taxon>Aphidoidea</taxon>
        <taxon>Aphididae</taxon>
        <taxon>Macrosiphini</taxon>
        <taxon>Acyrthosiphon</taxon>
    </lineage>
</organism>
<evidence type="ECO:0000256" key="4">
    <source>
        <dbReference type="ARBA" id="ARBA00022679"/>
    </source>
</evidence>
<evidence type="ECO:0000256" key="1">
    <source>
        <dbReference type="ARBA" id="ARBA00004240"/>
    </source>
</evidence>
<dbReference type="InterPro" id="IPR002213">
    <property type="entry name" value="UDP_glucos_trans"/>
</dbReference>
<keyword evidence="7 12" id="KW-1133">Transmembrane helix</keyword>
<dbReference type="GO" id="GO:0015020">
    <property type="term" value="F:glucuronosyltransferase activity"/>
    <property type="evidence" value="ECO:0007669"/>
    <property type="project" value="UniProtKB-EC"/>
</dbReference>
<feature type="transmembrane region" description="Helical" evidence="12">
    <location>
        <begin position="477"/>
        <end position="503"/>
    </location>
</feature>
<dbReference type="KEGG" id="api:100166729"/>
<dbReference type="InterPro" id="IPR035595">
    <property type="entry name" value="UDP_glycos_trans_CS"/>
</dbReference>
<dbReference type="GO" id="GO:0005783">
    <property type="term" value="C:endoplasmic reticulum"/>
    <property type="evidence" value="ECO:0007669"/>
    <property type="project" value="UniProtKB-SubCell"/>
</dbReference>
<comment type="catalytic activity">
    <reaction evidence="12">
        <text>glucuronate acceptor + UDP-alpha-D-glucuronate = acceptor beta-D-glucuronoside + UDP + H(+)</text>
        <dbReference type="Rhea" id="RHEA:21032"/>
        <dbReference type="ChEBI" id="CHEBI:15378"/>
        <dbReference type="ChEBI" id="CHEBI:58052"/>
        <dbReference type="ChEBI" id="CHEBI:58223"/>
        <dbReference type="ChEBI" id="CHEBI:132367"/>
        <dbReference type="ChEBI" id="CHEBI:132368"/>
        <dbReference type="EC" id="2.4.1.17"/>
    </reaction>
</comment>
<dbReference type="PANTHER" id="PTHR48043">
    <property type="entry name" value="EG:EG0003.4 PROTEIN-RELATED"/>
    <property type="match status" value="1"/>
</dbReference>
<keyword evidence="14" id="KW-1185">Reference proteome</keyword>
<dbReference type="GeneID" id="100166729"/>
<evidence type="ECO:0000256" key="9">
    <source>
        <dbReference type="ARBA" id="ARBA00023180"/>
    </source>
</evidence>
<evidence type="ECO:0000256" key="11">
    <source>
        <dbReference type="RuleBase" id="RU003718"/>
    </source>
</evidence>
<dbReference type="AlphaFoldDB" id="A0A8R2A6Z6"/>
<dbReference type="GO" id="GO:0016020">
    <property type="term" value="C:membrane"/>
    <property type="evidence" value="ECO:0007669"/>
    <property type="project" value="UniProtKB-SubCell"/>
</dbReference>
<evidence type="ECO:0000256" key="5">
    <source>
        <dbReference type="ARBA" id="ARBA00022692"/>
    </source>
</evidence>
<accession>A0A8R2A6Z6</accession>
<dbReference type="EC" id="2.4.1.17" evidence="12"/>
<keyword evidence="3 11" id="KW-0328">Glycosyltransferase</keyword>
<name>A0A8R2A6Z6_ACYPI</name>
<keyword evidence="6" id="KW-0256">Endoplasmic reticulum</keyword>
<evidence type="ECO:0000256" key="2">
    <source>
        <dbReference type="ARBA" id="ARBA00009995"/>
    </source>
</evidence>
<comment type="similarity">
    <text evidence="2 11">Belongs to the UDP-glycosyltransferase family.</text>
</comment>
<evidence type="ECO:0000256" key="10">
    <source>
        <dbReference type="ARBA" id="ARBA00046288"/>
    </source>
</evidence>
<dbReference type="Proteomes" id="UP000007819">
    <property type="component" value="Chromosome A1"/>
</dbReference>
<dbReference type="SUPFAM" id="SSF53756">
    <property type="entry name" value="UDP-Glycosyltransferase/glycogen phosphorylase"/>
    <property type="match status" value="1"/>
</dbReference>
<dbReference type="EnsemblMetazoa" id="XM_001951395.5">
    <property type="protein sequence ID" value="XP_001951430.2"/>
    <property type="gene ID" value="LOC100166729"/>
</dbReference>
<reference evidence="14" key="1">
    <citation type="submission" date="2010-06" db="EMBL/GenBank/DDBJ databases">
        <authorList>
            <person name="Jiang H."/>
            <person name="Abraham K."/>
            <person name="Ali S."/>
            <person name="Alsbrooks S.L."/>
            <person name="Anim B.N."/>
            <person name="Anosike U.S."/>
            <person name="Attaway T."/>
            <person name="Bandaranaike D.P."/>
            <person name="Battles P.K."/>
            <person name="Bell S.N."/>
            <person name="Bell A.V."/>
            <person name="Beltran B."/>
            <person name="Bickham C."/>
            <person name="Bustamante Y."/>
            <person name="Caleb T."/>
            <person name="Canada A."/>
            <person name="Cardenas V."/>
            <person name="Carter K."/>
            <person name="Chacko J."/>
            <person name="Chandrabose M.N."/>
            <person name="Chavez D."/>
            <person name="Chavez A."/>
            <person name="Chen L."/>
            <person name="Chu H.-S."/>
            <person name="Claassen K.J."/>
            <person name="Cockrell R."/>
            <person name="Collins M."/>
            <person name="Cooper J.A."/>
            <person name="Cree A."/>
            <person name="Curry S.M."/>
            <person name="Da Y."/>
            <person name="Dao M.D."/>
            <person name="Das B."/>
            <person name="Davila M.-L."/>
            <person name="Davy-Carroll L."/>
            <person name="Denson S."/>
            <person name="Dinh H."/>
            <person name="Ebong V.E."/>
            <person name="Edwards J.R."/>
            <person name="Egan A."/>
            <person name="El-Daye J."/>
            <person name="Escobedo L."/>
            <person name="Fernandez S."/>
            <person name="Fernando P.R."/>
            <person name="Flagg N."/>
            <person name="Forbes L.D."/>
            <person name="Fowler R.G."/>
            <person name="Fu Q."/>
            <person name="Gabisi R.A."/>
            <person name="Ganer J."/>
            <person name="Garbino Pronczuk A."/>
            <person name="Garcia R.M."/>
            <person name="Garner T."/>
            <person name="Garrett T.E."/>
            <person name="Gonzalez D.A."/>
            <person name="Hamid H."/>
            <person name="Hawkins E.S."/>
            <person name="Hirani K."/>
            <person name="Hogues M.E."/>
            <person name="Hollins B."/>
            <person name="Hsiao C.-H."/>
            <person name="Jabil R."/>
            <person name="James M.L."/>
            <person name="Jhangiani S.N."/>
            <person name="Johnson B."/>
            <person name="Johnson Q."/>
            <person name="Joshi V."/>
            <person name="Kalu J.B."/>
            <person name="Kam C."/>
            <person name="Kashfia A."/>
            <person name="Keebler J."/>
            <person name="Kisamo H."/>
            <person name="Kovar C.L."/>
            <person name="Lago L.A."/>
            <person name="Lai C.-Y."/>
            <person name="Laidlaw J."/>
            <person name="Lara F."/>
            <person name="Le T.-K."/>
            <person name="Lee S.L."/>
            <person name="Legall F.H."/>
            <person name="Lemon S.J."/>
            <person name="Lewis L.R."/>
            <person name="Li B."/>
            <person name="Liu Y."/>
            <person name="Liu Y.-S."/>
            <person name="Lopez J."/>
            <person name="Lozado R.J."/>
            <person name="Lu J."/>
            <person name="Madu R.C."/>
            <person name="Maheshwari M."/>
            <person name="Maheshwari R."/>
            <person name="Malloy K."/>
            <person name="Martinez E."/>
            <person name="Mathew T."/>
            <person name="Mercado I.C."/>
            <person name="Mercado C."/>
            <person name="Meyer B."/>
            <person name="Montgomery K."/>
            <person name="Morgan M.B."/>
            <person name="Munidasa M."/>
            <person name="Nazareth L.V."/>
            <person name="Nelson J."/>
            <person name="Ng B.M."/>
            <person name="Nguyen N.B."/>
            <person name="Nguyen P.Q."/>
            <person name="Nguyen T."/>
            <person name="Obregon M."/>
            <person name="Okwuonu G.O."/>
            <person name="Onwere C.G."/>
            <person name="Orozco G."/>
            <person name="Parra A."/>
            <person name="Patel S."/>
            <person name="Patil S."/>
            <person name="Perez A."/>
            <person name="Perez Y."/>
            <person name="Pham C."/>
            <person name="Primus E.L."/>
            <person name="Pu L.-L."/>
            <person name="Puazo M."/>
            <person name="Qin X."/>
            <person name="Quiroz J.B."/>
            <person name="Reese J."/>
            <person name="Richards S."/>
            <person name="Rives C.M."/>
            <person name="Robberts R."/>
            <person name="Ruiz S.J."/>
            <person name="Ruiz M.J."/>
            <person name="Santibanez J."/>
            <person name="Schneider B.W."/>
            <person name="Sisson I."/>
            <person name="Smith M."/>
            <person name="Sodergren E."/>
            <person name="Song X.-Z."/>
            <person name="Song B.B."/>
            <person name="Summersgill H."/>
            <person name="Thelus R."/>
            <person name="Thornton R.D."/>
            <person name="Trejos Z.Y."/>
            <person name="Usmani K."/>
            <person name="Vattathil S."/>
            <person name="Villasana D."/>
            <person name="Walker D.L."/>
            <person name="Wang S."/>
            <person name="Wang K."/>
            <person name="White C.S."/>
            <person name="Williams A.C."/>
            <person name="Williamson J."/>
            <person name="Wilson K."/>
            <person name="Woghiren I.O."/>
            <person name="Woodworth J.R."/>
            <person name="Worley K.C."/>
            <person name="Wright R.A."/>
            <person name="Wu W."/>
            <person name="Young L."/>
            <person name="Zhang L."/>
            <person name="Zhang J."/>
            <person name="Zhu Y."/>
            <person name="Muzny D.M."/>
            <person name="Weinstock G."/>
            <person name="Gibbs R.A."/>
        </authorList>
    </citation>
    <scope>NUCLEOTIDE SEQUENCE [LARGE SCALE GENOMIC DNA]</scope>
    <source>
        <strain evidence="14">LSR1</strain>
    </source>
</reference>
<keyword evidence="5 12" id="KW-0812">Transmembrane</keyword>
<dbReference type="Pfam" id="PF00201">
    <property type="entry name" value="UDPGT"/>
    <property type="match status" value="1"/>
</dbReference>
<dbReference type="OrthoDB" id="5835829at2759"/>
<keyword evidence="4 11" id="KW-0808">Transferase</keyword>
<dbReference type="Gene3D" id="3.40.50.2000">
    <property type="entry name" value="Glycogen Phosphorylase B"/>
    <property type="match status" value="2"/>
</dbReference>
<dbReference type="InterPro" id="IPR050271">
    <property type="entry name" value="UDP-glycosyltransferase"/>
</dbReference>
<evidence type="ECO:0000256" key="8">
    <source>
        <dbReference type="ARBA" id="ARBA00023136"/>
    </source>
</evidence>
<dbReference type="PROSITE" id="PS00375">
    <property type="entry name" value="UDPGT"/>
    <property type="match status" value="1"/>
</dbReference>
<evidence type="ECO:0000313" key="13">
    <source>
        <dbReference type="EnsemblMetazoa" id="XP_001951430.2"/>
    </source>
</evidence>
<keyword evidence="8 12" id="KW-0472">Membrane</keyword>
<proteinExistence type="inferred from homology"/>
<evidence type="ECO:0000256" key="12">
    <source>
        <dbReference type="RuleBase" id="RU362059"/>
    </source>
</evidence>
<comment type="subcellular location">
    <subcellularLocation>
        <location evidence="10">Endomembrane system</location>
        <topology evidence="10">Single-pass type I membrane protein</topology>
    </subcellularLocation>
    <subcellularLocation>
        <location evidence="1">Endoplasmic reticulum</location>
    </subcellularLocation>
    <subcellularLocation>
        <location evidence="12">Membrane</location>
        <topology evidence="12">Single-pass membrane protein</topology>
    </subcellularLocation>
</comment>
<evidence type="ECO:0000256" key="6">
    <source>
        <dbReference type="ARBA" id="ARBA00022824"/>
    </source>
</evidence>
<evidence type="ECO:0000256" key="7">
    <source>
        <dbReference type="ARBA" id="ARBA00022989"/>
    </source>
</evidence>
<sequence>MTRKPNTLYTYTFSICLVYTLVCSSILPVESARILAVMTFPGKSHWNYVSAVLRVLTNNGHHVTVFTPFLDGERDNYTEIDTSNDHLKFLEWNLIDTMDVIGSPTTMVNFMRTERIRICDAVYKNAELNKIMEEKENSNFDVLFIETLGYDCELYMASKLNLPLIYLVTSPMATIQERVISGDIPNPATISHLYAHYAIPKTFMQRLSNTVLLAYNMMFLSVDKCIRKYIIDRPYNWVTNIVQPSMTFVNSHFISEASRPFPPNVVQVGGIHLEPPKSIPNDILEFIENSPHGVIVFTLGSVVNMSTSPDYILNPLKEALAEVPQRILWKYEAENMVNKPKNVMIRKWLPQRDILLHPNVKLFISHGGMSGVYETVDAGVPVLGFPLFYDQPRNIDNLVNAGMAISMDILTVKKDTFLKNVLELVNNEKYMRNAKIASDIFKNRPMSPEQSILYWTEYVIHHKGAPHLMPHSLNLTWYQYLLLDVIAVIIVFICIILFITYILMKIFHKHIIKNIMNIKAKSE</sequence>
<dbReference type="PANTHER" id="PTHR48043:SF145">
    <property type="entry name" value="FI06409P-RELATED"/>
    <property type="match status" value="1"/>
</dbReference>
<evidence type="ECO:0000313" key="14">
    <source>
        <dbReference type="Proteomes" id="UP000007819"/>
    </source>
</evidence>
<evidence type="ECO:0000256" key="3">
    <source>
        <dbReference type="ARBA" id="ARBA00022676"/>
    </source>
</evidence>
<dbReference type="FunFam" id="3.40.50.2000:FF:000050">
    <property type="entry name" value="UDP-glucuronosyltransferase"/>
    <property type="match status" value="1"/>
</dbReference>